<feature type="transmembrane region" description="Helical" evidence="1">
    <location>
        <begin position="98"/>
        <end position="116"/>
    </location>
</feature>
<dbReference type="PANTHER" id="PTHR37314:SF4">
    <property type="entry name" value="UPF0700 TRANSMEMBRANE PROTEIN YOAK"/>
    <property type="match status" value="1"/>
</dbReference>
<gene>
    <name evidence="2" type="ORF">NCTC10723_00219</name>
</gene>
<keyword evidence="1" id="KW-1133">Transmembrane helix</keyword>
<keyword evidence="1" id="KW-0472">Membrane</keyword>
<feature type="transmembrane region" description="Helical" evidence="1">
    <location>
        <begin position="206"/>
        <end position="224"/>
    </location>
</feature>
<dbReference type="RefSeq" id="WP_115268518.1">
    <property type="nucleotide sequence ID" value="NZ_CASFEE010000036.1"/>
</dbReference>
<dbReference type="OrthoDB" id="7057004at2"/>
<dbReference type="AlphaFoldDB" id="A0A377GV14"/>
<dbReference type="InterPro" id="IPR010699">
    <property type="entry name" value="DUF1275"/>
</dbReference>
<protein>
    <submittedName>
        <fullName evidence="2">Predicted membrane protein</fullName>
    </submittedName>
</protein>
<feature type="transmembrane region" description="Helical" evidence="1">
    <location>
        <begin position="67"/>
        <end position="86"/>
    </location>
</feature>
<reference evidence="2 3" key="1">
    <citation type="submission" date="2018-06" db="EMBL/GenBank/DDBJ databases">
        <authorList>
            <consortium name="Pathogen Informatics"/>
            <person name="Doyle S."/>
        </authorList>
    </citation>
    <scope>NUCLEOTIDE SEQUENCE [LARGE SCALE GENOMIC DNA]</scope>
    <source>
        <strain evidence="2 3">NCTC10723</strain>
    </source>
</reference>
<proteinExistence type="predicted"/>
<feature type="transmembrane region" description="Helical" evidence="1">
    <location>
        <begin position="18"/>
        <end position="36"/>
    </location>
</feature>
<dbReference type="Proteomes" id="UP000255328">
    <property type="component" value="Unassembled WGS sequence"/>
</dbReference>
<evidence type="ECO:0000313" key="2">
    <source>
        <dbReference type="EMBL" id="STO30789.1"/>
    </source>
</evidence>
<accession>A0A377GV14</accession>
<organism evidence="2 3">
    <name type="scientific">Fusobacterium necrogenes</name>
    <dbReference type="NCBI Taxonomy" id="858"/>
    <lineage>
        <taxon>Bacteria</taxon>
        <taxon>Fusobacteriati</taxon>
        <taxon>Fusobacteriota</taxon>
        <taxon>Fusobacteriia</taxon>
        <taxon>Fusobacteriales</taxon>
        <taxon>Fusobacteriaceae</taxon>
        <taxon>Fusobacterium</taxon>
    </lineage>
</organism>
<name>A0A377GV14_9FUSO</name>
<dbReference type="Pfam" id="PF06912">
    <property type="entry name" value="DUF1275"/>
    <property type="match status" value="1"/>
</dbReference>
<sequence length="231" mass="26333">MKNFKNKDRSHELECEKLWIFLTLMMVSGFYGTFTYTTRGGVFSNAQTANFLFLALNLSSGKILESLYYLIPISAYFLGAVISEAISGPIKKLNDIRWDTILIFIEIIVVLFLGLLPETAPYQISQIFISFICSMQYNTFQKTRKVPVATTFCTNHVRQTGTSFVNFIKSGDKQEAKDKLKIHLKMIGAFILGCFLAAILCRIFLGKAILFTLIPLLIMFVRLLRDDISRY</sequence>
<keyword evidence="3" id="KW-1185">Reference proteome</keyword>
<evidence type="ECO:0000313" key="3">
    <source>
        <dbReference type="Proteomes" id="UP000255328"/>
    </source>
</evidence>
<dbReference type="EMBL" id="UGGU01000003">
    <property type="protein sequence ID" value="STO30789.1"/>
    <property type="molecule type" value="Genomic_DNA"/>
</dbReference>
<keyword evidence="1" id="KW-0812">Transmembrane</keyword>
<evidence type="ECO:0000256" key="1">
    <source>
        <dbReference type="SAM" id="Phobius"/>
    </source>
</evidence>
<dbReference type="PANTHER" id="PTHR37314">
    <property type="entry name" value="SLR0142 PROTEIN"/>
    <property type="match status" value="1"/>
</dbReference>